<keyword evidence="2" id="KW-1185">Reference proteome</keyword>
<sequence length="260" mass="28424">MDVVFLIDASASVGENNFRGELGFVRKLIRSFNLEPSMTRIAIVSFASRGQIIRHIDHISQPLGFDAKCHLMSRQLDNISYSGGGTYTYGALMEAHVLLKSSRTDAEKVVFLVTDGFSNGGDPRSPARLLKDFGATIFTFGIQTGNIDELRDIASEPSYAYNYLLNSFSELEILARKAVHRDFKIGPYVTADLQSCELVCAKDRIDTKCCDPTASCSCGTGSGRYKCMCPVGYTGSGLTGSCKHRVKKLISLKTSGDEKL</sequence>
<evidence type="ECO:0000313" key="2">
    <source>
        <dbReference type="Proteomes" id="UP001239111"/>
    </source>
</evidence>
<proteinExistence type="predicted"/>
<reference evidence="1" key="1">
    <citation type="submission" date="2023-04" db="EMBL/GenBank/DDBJ databases">
        <title>A chromosome-level genome assembly of the parasitoid wasp Eretmocerus hayati.</title>
        <authorList>
            <person name="Zhong Y."/>
            <person name="Liu S."/>
            <person name="Liu Y."/>
        </authorList>
    </citation>
    <scope>NUCLEOTIDE SEQUENCE</scope>
    <source>
        <strain evidence="1">ZJU_SS_LIU_2023</strain>
    </source>
</reference>
<name>A0ACC2P0R6_9HYME</name>
<gene>
    <name evidence="1" type="ORF">QAD02_012453</name>
</gene>
<dbReference type="Proteomes" id="UP001239111">
    <property type="component" value="Chromosome 2"/>
</dbReference>
<protein>
    <submittedName>
        <fullName evidence="1">Uncharacterized protein</fullName>
    </submittedName>
</protein>
<dbReference type="EMBL" id="CM056742">
    <property type="protein sequence ID" value="KAJ8676666.1"/>
    <property type="molecule type" value="Genomic_DNA"/>
</dbReference>
<comment type="caution">
    <text evidence="1">The sequence shown here is derived from an EMBL/GenBank/DDBJ whole genome shotgun (WGS) entry which is preliminary data.</text>
</comment>
<organism evidence="1 2">
    <name type="scientific">Eretmocerus hayati</name>
    <dbReference type="NCBI Taxonomy" id="131215"/>
    <lineage>
        <taxon>Eukaryota</taxon>
        <taxon>Metazoa</taxon>
        <taxon>Ecdysozoa</taxon>
        <taxon>Arthropoda</taxon>
        <taxon>Hexapoda</taxon>
        <taxon>Insecta</taxon>
        <taxon>Pterygota</taxon>
        <taxon>Neoptera</taxon>
        <taxon>Endopterygota</taxon>
        <taxon>Hymenoptera</taxon>
        <taxon>Apocrita</taxon>
        <taxon>Proctotrupomorpha</taxon>
        <taxon>Chalcidoidea</taxon>
        <taxon>Aphelinidae</taxon>
        <taxon>Aphelininae</taxon>
        <taxon>Eretmocerus</taxon>
    </lineage>
</organism>
<accession>A0ACC2P0R6</accession>
<evidence type="ECO:0000313" key="1">
    <source>
        <dbReference type="EMBL" id="KAJ8676666.1"/>
    </source>
</evidence>